<protein>
    <submittedName>
        <fullName evidence="2">Uncharacterized protein</fullName>
    </submittedName>
</protein>
<keyword evidence="3" id="KW-1185">Reference proteome</keyword>
<dbReference type="AlphaFoldDB" id="A0A810Q043"/>
<dbReference type="KEGG" id="vfa:MM35RIKEN_19870"/>
<gene>
    <name evidence="2" type="ORF">MM35RIKEN_19870</name>
</gene>
<dbReference type="EMBL" id="AP023416">
    <property type="protein sequence ID" value="BCK79795.1"/>
    <property type="molecule type" value="Genomic_DNA"/>
</dbReference>
<dbReference type="RefSeq" id="WP_178566081.1">
    <property type="nucleotide sequence ID" value="NZ_AP023416.1"/>
</dbReference>
<dbReference type="Proteomes" id="UP000681343">
    <property type="component" value="Plasmid pMM35_01"/>
</dbReference>
<accession>A0A810Q043</accession>
<proteinExistence type="predicted"/>
<organism evidence="2 3">
    <name type="scientific">Vescimonas fastidiosa</name>
    <dbReference type="NCBI Taxonomy" id="2714353"/>
    <lineage>
        <taxon>Bacteria</taxon>
        <taxon>Bacillati</taxon>
        <taxon>Bacillota</taxon>
        <taxon>Clostridia</taxon>
        <taxon>Eubacteriales</taxon>
        <taxon>Oscillospiraceae</taxon>
        <taxon>Vescimonas</taxon>
    </lineage>
</organism>
<evidence type="ECO:0000313" key="2">
    <source>
        <dbReference type="EMBL" id="BCK79795.1"/>
    </source>
</evidence>
<feature type="region of interest" description="Disordered" evidence="1">
    <location>
        <begin position="83"/>
        <end position="104"/>
    </location>
</feature>
<evidence type="ECO:0000256" key="1">
    <source>
        <dbReference type="SAM" id="MobiDB-lite"/>
    </source>
</evidence>
<name>A0A810Q043_9FIRM</name>
<evidence type="ECO:0000313" key="3">
    <source>
        <dbReference type="Proteomes" id="UP000681343"/>
    </source>
</evidence>
<sequence length="104" mass="11980">MELSNYQAFMECMRKWEKIGCNILCGLALWEQMQDCDRRGVPYTDIDIEAVSQDVAYRLMMSHDRLYALALYEWTEQHFAQNSDTSDAAAGENGCNFPTHNNST</sequence>
<reference evidence="2" key="1">
    <citation type="submission" date="2020-09" db="EMBL/GenBank/DDBJ databases">
        <title>New species isolated from human feces.</title>
        <authorList>
            <person name="Kitahara M."/>
            <person name="Shigeno Y."/>
            <person name="Shime M."/>
            <person name="Matsumoto Y."/>
            <person name="Nakamura S."/>
            <person name="Motooka D."/>
            <person name="Fukuoka S."/>
            <person name="Nishikawa H."/>
            <person name="Benno Y."/>
        </authorList>
    </citation>
    <scope>NUCLEOTIDE SEQUENCE</scope>
    <source>
        <strain evidence="2">MM35</strain>
        <plasmid evidence="2">pMM35_01</plasmid>
    </source>
</reference>
<geneLocation type="plasmid" evidence="2 3">
    <name>pMM35_01</name>
</geneLocation>
<keyword evidence="2" id="KW-0614">Plasmid</keyword>